<dbReference type="Proteomes" id="UP000736328">
    <property type="component" value="Unassembled WGS sequence"/>
</dbReference>
<protein>
    <submittedName>
        <fullName evidence="2">Uncharacterized protein</fullName>
    </submittedName>
</protein>
<feature type="transmembrane region" description="Helical" evidence="1">
    <location>
        <begin position="38"/>
        <end position="61"/>
    </location>
</feature>
<evidence type="ECO:0000313" key="3">
    <source>
        <dbReference type="Proteomes" id="UP000736328"/>
    </source>
</evidence>
<evidence type="ECO:0000313" key="2">
    <source>
        <dbReference type="EMBL" id="MBI4727733.1"/>
    </source>
</evidence>
<gene>
    <name evidence="2" type="ORF">HY768_11040</name>
</gene>
<accession>A0A933IG12</accession>
<evidence type="ECO:0000256" key="1">
    <source>
        <dbReference type="SAM" id="Phobius"/>
    </source>
</evidence>
<sequence length="65" mass="6955">MSEKYPSPLFSIWAVGPKNSRVVLGNQYSPSLMDSAGISFIAVIFAMGMEIVVTAVSNCILSESI</sequence>
<keyword evidence="1" id="KW-1133">Transmembrane helix</keyword>
<keyword evidence="1" id="KW-0472">Membrane</keyword>
<reference evidence="2" key="1">
    <citation type="submission" date="2020-07" db="EMBL/GenBank/DDBJ databases">
        <title>Huge and variable diversity of episymbiotic CPR bacteria and DPANN archaea in groundwater ecosystems.</title>
        <authorList>
            <person name="He C.Y."/>
            <person name="Keren R."/>
            <person name="Whittaker M."/>
            <person name="Farag I.F."/>
            <person name="Doudna J."/>
            <person name="Cate J.H.D."/>
            <person name="Banfield J.F."/>
        </authorList>
    </citation>
    <scope>NUCLEOTIDE SEQUENCE</scope>
    <source>
        <strain evidence="2">NC_groundwater_1520_Pr4_B-0.1um_53_5</strain>
    </source>
</reference>
<dbReference type="EMBL" id="JACQXR010000153">
    <property type="protein sequence ID" value="MBI4727733.1"/>
    <property type="molecule type" value="Genomic_DNA"/>
</dbReference>
<name>A0A933IG12_UNCT6</name>
<comment type="caution">
    <text evidence="2">The sequence shown here is derived from an EMBL/GenBank/DDBJ whole genome shotgun (WGS) entry which is preliminary data.</text>
</comment>
<proteinExistence type="predicted"/>
<dbReference type="AlphaFoldDB" id="A0A933IG12"/>
<keyword evidence="1" id="KW-0812">Transmembrane</keyword>
<organism evidence="2 3">
    <name type="scientific">candidate division TA06 bacterium</name>
    <dbReference type="NCBI Taxonomy" id="2250710"/>
    <lineage>
        <taxon>Bacteria</taxon>
        <taxon>Bacteria division TA06</taxon>
    </lineage>
</organism>